<evidence type="ECO:0000313" key="1">
    <source>
        <dbReference type="EMBL" id="CAD7076643.1"/>
    </source>
</evidence>
<sequence length="88" mass="10080">MNKRLGKREGLRAIEESAECGIVKWETDGRIDVVHSDADWPETTRAFGYMAFGIHHSSSSGLPIEIVLRPGQEKMENYVLSWFMIRNK</sequence>
<dbReference type="Proteomes" id="UP000594454">
    <property type="component" value="Chromosome 1"/>
</dbReference>
<gene>
    <name evidence="1" type="ORF">HERILL_LOCUS43</name>
</gene>
<keyword evidence="2" id="KW-1185">Reference proteome</keyword>
<dbReference type="InParanoid" id="A0A7R8U9G5"/>
<dbReference type="EMBL" id="LR899009">
    <property type="protein sequence ID" value="CAD7076643.1"/>
    <property type="molecule type" value="Genomic_DNA"/>
</dbReference>
<organism evidence="1 2">
    <name type="scientific">Hermetia illucens</name>
    <name type="common">Black soldier fly</name>
    <dbReference type="NCBI Taxonomy" id="343691"/>
    <lineage>
        <taxon>Eukaryota</taxon>
        <taxon>Metazoa</taxon>
        <taxon>Ecdysozoa</taxon>
        <taxon>Arthropoda</taxon>
        <taxon>Hexapoda</taxon>
        <taxon>Insecta</taxon>
        <taxon>Pterygota</taxon>
        <taxon>Neoptera</taxon>
        <taxon>Endopterygota</taxon>
        <taxon>Diptera</taxon>
        <taxon>Brachycera</taxon>
        <taxon>Stratiomyomorpha</taxon>
        <taxon>Stratiomyidae</taxon>
        <taxon>Hermetiinae</taxon>
        <taxon>Hermetia</taxon>
    </lineage>
</organism>
<dbReference type="AlphaFoldDB" id="A0A7R8U9G5"/>
<protein>
    <submittedName>
        <fullName evidence="1">Uncharacterized protein</fullName>
    </submittedName>
</protein>
<accession>A0A7R8U9G5</accession>
<reference evidence="1 2" key="1">
    <citation type="submission" date="2020-11" db="EMBL/GenBank/DDBJ databases">
        <authorList>
            <person name="Wallbank WR R."/>
            <person name="Pardo Diaz C."/>
            <person name="Kozak K."/>
            <person name="Martin S."/>
            <person name="Jiggins C."/>
            <person name="Moest M."/>
            <person name="Warren A I."/>
            <person name="Generalovic N T."/>
            <person name="Byers J.R.P. K."/>
            <person name="Montejo-Kovacevich G."/>
            <person name="Yen C E."/>
        </authorList>
    </citation>
    <scope>NUCLEOTIDE SEQUENCE [LARGE SCALE GENOMIC DNA]</scope>
</reference>
<name>A0A7R8U9G5_HERIL</name>
<proteinExistence type="predicted"/>
<evidence type="ECO:0000313" key="2">
    <source>
        <dbReference type="Proteomes" id="UP000594454"/>
    </source>
</evidence>